<dbReference type="PRINTS" id="PR00385">
    <property type="entry name" value="P450"/>
</dbReference>
<dbReference type="Proteomes" id="UP000054279">
    <property type="component" value="Unassembled WGS sequence"/>
</dbReference>
<keyword evidence="11" id="KW-0472">Membrane</keyword>
<dbReference type="PANTHER" id="PTHR46300">
    <property type="entry name" value="P450, PUTATIVE (EUROFUNG)-RELATED-RELATED"/>
    <property type="match status" value="1"/>
</dbReference>
<evidence type="ECO:0000313" key="12">
    <source>
        <dbReference type="EMBL" id="KIJ32571.1"/>
    </source>
</evidence>
<dbReference type="PRINTS" id="PR00463">
    <property type="entry name" value="EP450I"/>
</dbReference>
<evidence type="ECO:0000256" key="11">
    <source>
        <dbReference type="SAM" id="Phobius"/>
    </source>
</evidence>
<evidence type="ECO:0000256" key="1">
    <source>
        <dbReference type="ARBA" id="ARBA00001971"/>
    </source>
</evidence>
<dbReference type="GO" id="GO:0020037">
    <property type="term" value="F:heme binding"/>
    <property type="evidence" value="ECO:0007669"/>
    <property type="project" value="InterPro"/>
</dbReference>
<keyword evidence="13" id="KW-1185">Reference proteome</keyword>
<evidence type="ECO:0000256" key="8">
    <source>
        <dbReference type="ARBA" id="ARBA00023033"/>
    </source>
</evidence>
<evidence type="ECO:0000313" key="13">
    <source>
        <dbReference type="Proteomes" id="UP000054279"/>
    </source>
</evidence>
<keyword evidence="8 10" id="KW-0503">Monooxygenase</keyword>
<dbReference type="Pfam" id="PF00067">
    <property type="entry name" value="p450"/>
    <property type="match status" value="2"/>
</dbReference>
<dbReference type="HOGENOM" id="CLU_001570_20_0_1"/>
<comment type="cofactor">
    <cofactor evidence="1 9">
        <name>heme</name>
        <dbReference type="ChEBI" id="CHEBI:30413"/>
    </cofactor>
</comment>
<keyword evidence="7 9" id="KW-0408">Iron</keyword>
<evidence type="ECO:0000256" key="10">
    <source>
        <dbReference type="RuleBase" id="RU000461"/>
    </source>
</evidence>
<dbReference type="InterPro" id="IPR017972">
    <property type="entry name" value="Cyt_P450_CS"/>
</dbReference>
<keyword evidence="6 10" id="KW-0560">Oxidoreductase</keyword>
<dbReference type="GO" id="GO:0005506">
    <property type="term" value="F:iron ion binding"/>
    <property type="evidence" value="ECO:0007669"/>
    <property type="project" value="InterPro"/>
</dbReference>
<feature type="binding site" description="axial binding residue" evidence="9">
    <location>
        <position position="168"/>
    </location>
    <ligand>
        <name>heme</name>
        <dbReference type="ChEBI" id="CHEBI:30413"/>
    </ligand>
    <ligandPart>
        <name>Fe</name>
        <dbReference type="ChEBI" id="CHEBI:18248"/>
    </ligandPart>
</feature>
<proteinExistence type="inferred from homology"/>
<dbReference type="AlphaFoldDB" id="A0A0C9V572"/>
<dbReference type="EMBL" id="KN837225">
    <property type="protein sequence ID" value="KIJ32571.1"/>
    <property type="molecule type" value="Genomic_DNA"/>
</dbReference>
<dbReference type="InterPro" id="IPR001128">
    <property type="entry name" value="Cyt_P450"/>
</dbReference>
<protein>
    <recommendedName>
        <fullName evidence="14">Cytochrome P450</fullName>
    </recommendedName>
</protein>
<dbReference type="Gene3D" id="1.10.630.10">
    <property type="entry name" value="Cytochrome P450"/>
    <property type="match status" value="1"/>
</dbReference>
<evidence type="ECO:0000256" key="5">
    <source>
        <dbReference type="ARBA" id="ARBA00022723"/>
    </source>
</evidence>
<name>A0A0C9V572_SPHS4</name>
<sequence length="243" mass="27280">MDIPPDTEQVIKNTVGILFATGADMTVSTLNMFILAMALFPNTQKKVQAELHSVVGRAQLPYTVAVYKETMRWHPLVPFGIAHTSSEDDVIDGYFIPKGTIVMGNTWFVAFSFIFYEVMTVPNRTILHNEDDFGPNPERFNPDWFLDPSQLVHDPAMSGSFGYGRRICPGHFMAENSLFIIIASILQMSKISCPKDTAGNKELMEYDFISSFFSFPKEFKCNITPRSKEVEKLIISAASALSQ</sequence>
<evidence type="ECO:0000256" key="7">
    <source>
        <dbReference type="ARBA" id="ARBA00023004"/>
    </source>
</evidence>
<evidence type="ECO:0000256" key="9">
    <source>
        <dbReference type="PIRSR" id="PIRSR602401-1"/>
    </source>
</evidence>
<dbReference type="GO" id="GO:0004497">
    <property type="term" value="F:monooxygenase activity"/>
    <property type="evidence" value="ECO:0007669"/>
    <property type="project" value="UniProtKB-KW"/>
</dbReference>
<keyword evidence="11" id="KW-1133">Transmembrane helix</keyword>
<reference evidence="12 13" key="1">
    <citation type="submission" date="2014-06" db="EMBL/GenBank/DDBJ databases">
        <title>Evolutionary Origins and Diversification of the Mycorrhizal Mutualists.</title>
        <authorList>
            <consortium name="DOE Joint Genome Institute"/>
            <consortium name="Mycorrhizal Genomics Consortium"/>
            <person name="Kohler A."/>
            <person name="Kuo A."/>
            <person name="Nagy L.G."/>
            <person name="Floudas D."/>
            <person name="Copeland A."/>
            <person name="Barry K.W."/>
            <person name="Cichocki N."/>
            <person name="Veneault-Fourrey C."/>
            <person name="LaButti K."/>
            <person name="Lindquist E.A."/>
            <person name="Lipzen A."/>
            <person name="Lundell T."/>
            <person name="Morin E."/>
            <person name="Murat C."/>
            <person name="Riley R."/>
            <person name="Ohm R."/>
            <person name="Sun H."/>
            <person name="Tunlid A."/>
            <person name="Henrissat B."/>
            <person name="Grigoriev I.V."/>
            <person name="Hibbett D.S."/>
            <person name="Martin F."/>
        </authorList>
    </citation>
    <scope>NUCLEOTIDE SEQUENCE [LARGE SCALE GENOMIC DNA]</scope>
    <source>
        <strain evidence="12 13">SS14</strain>
    </source>
</reference>
<dbReference type="InterPro" id="IPR002401">
    <property type="entry name" value="Cyt_P450_E_grp-I"/>
</dbReference>
<dbReference type="PANTHER" id="PTHR46300:SF7">
    <property type="entry name" value="P450, PUTATIVE (EUROFUNG)-RELATED"/>
    <property type="match status" value="1"/>
</dbReference>
<evidence type="ECO:0000256" key="3">
    <source>
        <dbReference type="ARBA" id="ARBA00010617"/>
    </source>
</evidence>
<evidence type="ECO:0000256" key="6">
    <source>
        <dbReference type="ARBA" id="ARBA00023002"/>
    </source>
</evidence>
<dbReference type="InterPro" id="IPR036396">
    <property type="entry name" value="Cyt_P450_sf"/>
</dbReference>
<accession>A0A0C9V572</accession>
<gene>
    <name evidence="12" type="ORF">M422DRAFT_184313</name>
</gene>
<comment type="pathway">
    <text evidence="2">Secondary metabolite biosynthesis.</text>
</comment>
<dbReference type="GO" id="GO:0016705">
    <property type="term" value="F:oxidoreductase activity, acting on paired donors, with incorporation or reduction of molecular oxygen"/>
    <property type="evidence" value="ECO:0007669"/>
    <property type="project" value="InterPro"/>
</dbReference>
<evidence type="ECO:0008006" key="14">
    <source>
        <dbReference type="Google" id="ProtNLM"/>
    </source>
</evidence>
<organism evidence="12 13">
    <name type="scientific">Sphaerobolus stellatus (strain SS14)</name>
    <dbReference type="NCBI Taxonomy" id="990650"/>
    <lineage>
        <taxon>Eukaryota</taxon>
        <taxon>Fungi</taxon>
        <taxon>Dikarya</taxon>
        <taxon>Basidiomycota</taxon>
        <taxon>Agaricomycotina</taxon>
        <taxon>Agaricomycetes</taxon>
        <taxon>Phallomycetidae</taxon>
        <taxon>Geastrales</taxon>
        <taxon>Sphaerobolaceae</taxon>
        <taxon>Sphaerobolus</taxon>
    </lineage>
</organism>
<evidence type="ECO:0000256" key="4">
    <source>
        <dbReference type="ARBA" id="ARBA00022617"/>
    </source>
</evidence>
<keyword evidence="4 9" id="KW-0349">Heme</keyword>
<dbReference type="InterPro" id="IPR050364">
    <property type="entry name" value="Cytochrome_P450_fung"/>
</dbReference>
<dbReference type="PROSITE" id="PS00086">
    <property type="entry name" value="CYTOCHROME_P450"/>
    <property type="match status" value="1"/>
</dbReference>
<feature type="transmembrane region" description="Helical" evidence="11">
    <location>
        <begin position="15"/>
        <end position="40"/>
    </location>
</feature>
<dbReference type="SUPFAM" id="SSF48264">
    <property type="entry name" value="Cytochrome P450"/>
    <property type="match status" value="1"/>
</dbReference>
<dbReference type="OrthoDB" id="1470350at2759"/>
<evidence type="ECO:0000256" key="2">
    <source>
        <dbReference type="ARBA" id="ARBA00005179"/>
    </source>
</evidence>
<keyword evidence="11" id="KW-0812">Transmembrane</keyword>
<comment type="similarity">
    <text evidence="3 10">Belongs to the cytochrome P450 family.</text>
</comment>
<keyword evidence="5 9" id="KW-0479">Metal-binding</keyword>